<dbReference type="SUPFAM" id="SSF56796">
    <property type="entry name" value="Dehydroquinate synthase-like"/>
    <property type="match status" value="1"/>
</dbReference>
<dbReference type="EMBL" id="ML121566">
    <property type="protein sequence ID" value="RPB20934.1"/>
    <property type="molecule type" value="Genomic_DNA"/>
</dbReference>
<keyword evidence="2" id="KW-1185">Reference proteome</keyword>
<organism evidence="1 2">
    <name type="scientific">Terfezia boudieri ATCC MYA-4762</name>
    <dbReference type="NCBI Taxonomy" id="1051890"/>
    <lineage>
        <taxon>Eukaryota</taxon>
        <taxon>Fungi</taxon>
        <taxon>Dikarya</taxon>
        <taxon>Ascomycota</taxon>
        <taxon>Pezizomycotina</taxon>
        <taxon>Pezizomycetes</taxon>
        <taxon>Pezizales</taxon>
        <taxon>Pezizaceae</taxon>
        <taxon>Terfezia</taxon>
    </lineage>
</organism>
<reference evidence="1 2" key="1">
    <citation type="journal article" date="2018" name="Nat. Ecol. Evol.">
        <title>Pezizomycetes genomes reveal the molecular basis of ectomycorrhizal truffle lifestyle.</title>
        <authorList>
            <person name="Murat C."/>
            <person name="Payen T."/>
            <person name="Noel B."/>
            <person name="Kuo A."/>
            <person name="Morin E."/>
            <person name="Chen J."/>
            <person name="Kohler A."/>
            <person name="Krizsan K."/>
            <person name="Balestrini R."/>
            <person name="Da Silva C."/>
            <person name="Montanini B."/>
            <person name="Hainaut M."/>
            <person name="Levati E."/>
            <person name="Barry K.W."/>
            <person name="Belfiori B."/>
            <person name="Cichocki N."/>
            <person name="Clum A."/>
            <person name="Dockter R.B."/>
            <person name="Fauchery L."/>
            <person name="Guy J."/>
            <person name="Iotti M."/>
            <person name="Le Tacon F."/>
            <person name="Lindquist E.A."/>
            <person name="Lipzen A."/>
            <person name="Malagnac F."/>
            <person name="Mello A."/>
            <person name="Molinier V."/>
            <person name="Miyauchi S."/>
            <person name="Poulain J."/>
            <person name="Riccioni C."/>
            <person name="Rubini A."/>
            <person name="Sitrit Y."/>
            <person name="Splivallo R."/>
            <person name="Traeger S."/>
            <person name="Wang M."/>
            <person name="Zifcakova L."/>
            <person name="Wipf D."/>
            <person name="Zambonelli A."/>
            <person name="Paolocci F."/>
            <person name="Nowrousian M."/>
            <person name="Ottonello S."/>
            <person name="Baldrian P."/>
            <person name="Spatafora J.W."/>
            <person name="Henrissat B."/>
            <person name="Nagy L.G."/>
            <person name="Aury J.M."/>
            <person name="Wincker P."/>
            <person name="Grigoriev I.V."/>
            <person name="Bonfante P."/>
            <person name="Martin F.M."/>
        </authorList>
    </citation>
    <scope>NUCLEOTIDE SEQUENCE [LARGE SCALE GENOMIC DNA]</scope>
    <source>
        <strain evidence="1 2">ATCC MYA-4762</strain>
    </source>
</reference>
<dbReference type="AlphaFoldDB" id="A0A3N4LDH3"/>
<accession>A0A3N4LDH3</accession>
<sequence>MLKPTLPLHALTRLPPTPRTRALSLLNTIQYTHPPSCPCHTNPSYSHHQRSQRAATSILTSAAQASRGYATPVTLPPHREYAFEMASSTVRFGSGCTREVGMDFANMGLGRGGRLDGSGGKVLVVTDGTVEKLPVMETVVQSLEWEGVRWEIFSRARVEPKDYS</sequence>
<name>A0A3N4LDH3_9PEZI</name>
<dbReference type="STRING" id="1051890.A0A3N4LDH3"/>
<proteinExistence type="predicted"/>
<dbReference type="Gene3D" id="3.40.50.1970">
    <property type="match status" value="1"/>
</dbReference>
<dbReference type="Proteomes" id="UP000267821">
    <property type="component" value="Unassembled WGS sequence"/>
</dbReference>
<evidence type="ECO:0000313" key="2">
    <source>
        <dbReference type="Proteomes" id="UP000267821"/>
    </source>
</evidence>
<dbReference type="InParanoid" id="A0A3N4LDH3"/>
<gene>
    <name evidence="1" type="ORF">L211DRAFT_841252</name>
</gene>
<dbReference type="OrthoDB" id="5368023at2759"/>
<evidence type="ECO:0000313" key="1">
    <source>
        <dbReference type="EMBL" id="RPB20934.1"/>
    </source>
</evidence>
<protein>
    <submittedName>
        <fullName evidence="1">Uncharacterized protein</fullName>
    </submittedName>
</protein>